<dbReference type="Proteomes" id="UP000299102">
    <property type="component" value="Unassembled WGS sequence"/>
</dbReference>
<comment type="caution">
    <text evidence="5">The sequence shown here is derived from an EMBL/GenBank/DDBJ whole genome shotgun (WGS) entry which is preliminary data.</text>
</comment>
<dbReference type="STRING" id="151549.A0A4C1UKE9"/>
<keyword evidence="1" id="KW-0732">Signal</keyword>
<organism evidence="5 6">
    <name type="scientific">Eumeta variegata</name>
    <name type="common">Bagworm moth</name>
    <name type="synonym">Eumeta japonica</name>
    <dbReference type="NCBI Taxonomy" id="151549"/>
    <lineage>
        <taxon>Eukaryota</taxon>
        <taxon>Metazoa</taxon>
        <taxon>Ecdysozoa</taxon>
        <taxon>Arthropoda</taxon>
        <taxon>Hexapoda</taxon>
        <taxon>Insecta</taxon>
        <taxon>Pterygota</taxon>
        <taxon>Neoptera</taxon>
        <taxon>Endopterygota</taxon>
        <taxon>Lepidoptera</taxon>
        <taxon>Glossata</taxon>
        <taxon>Ditrysia</taxon>
        <taxon>Tineoidea</taxon>
        <taxon>Psychidae</taxon>
        <taxon>Oiketicinae</taxon>
        <taxon>Eumeta</taxon>
    </lineage>
</organism>
<keyword evidence="2" id="KW-1015">Disulfide bond</keyword>
<gene>
    <name evidence="5" type="ORF">EVAR_18267_1</name>
</gene>
<keyword evidence="6" id="KW-1185">Reference proteome</keyword>
<evidence type="ECO:0000313" key="6">
    <source>
        <dbReference type="Proteomes" id="UP000299102"/>
    </source>
</evidence>
<proteinExistence type="predicted"/>
<dbReference type="AlphaFoldDB" id="A0A4C1UKE9"/>
<evidence type="ECO:0000259" key="4">
    <source>
        <dbReference type="SMART" id="SM00680"/>
    </source>
</evidence>
<dbReference type="InterPro" id="IPR022700">
    <property type="entry name" value="CLIP"/>
</dbReference>
<protein>
    <recommendedName>
        <fullName evidence="4">Clip domain-containing protein</fullName>
    </recommendedName>
</protein>
<sequence>MFFLQPNVPYQACLLPDGKQGHCRHLNYCMMDAFKNDFTKFMDYLCVIKRSAIGACCPDSFADERNGGLAGDLPATAPREEENEAITRITRAENRGP</sequence>
<feature type="region of interest" description="Disordered" evidence="3">
    <location>
        <begin position="68"/>
        <end position="97"/>
    </location>
</feature>
<name>A0A4C1UKE9_EUMVA</name>
<dbReference type="SMART" id="SM00680">
    <property type="entry name" value="CLIP"/>
    <property type="match status" value="1"/>
</dbReference>
<evidence type="ECO:0000256" key="3">
    <source>
        <dbReference type="SAM" id="MobiDB-lite"/>
    </source>
</evidence>
<evidence type="ECO:0000256" key="2">
    <source>
        <dbReference type="ARBA" id="ARBA00023157"/>
    </source>
</evidence>
<reference evidence="5 6" key="1">
    <citation type="journal article" date="2019" name="Commun. Biol.">
        <title>The bagworm genome reveals a unique fibroin gene that provides high tensile strength.</title>
        <authorList>
            <person name="Kono N."/>
            <person name="Nakamura H."/>
            <person name="Ohtoshi R."/>
            <person name="Tomita M."/>
            <person name="Numata K."/>
            <person name="Arakawa K."/>
        </authorList>
    </citation>
    <scope>NUCLEOTIDE SEQUENCE [LARGE SCALE GENOMIC DNA]</scope>
</reference>
<evidence type="ECO:0000256" key="1">
    <source>
        <dbReference type="ARBA" id="ARBA00022729"/>
    </source>
</evidence>
<accession>A0A4C1UKE9</accession>
<evidence type="ECO:0000313" key="5">
    <source>
        <dbReference type="EMBL" id="GBP26630.1"/>
    </source>
</evidence>
<dbReference type="OrthoDB" id="5918597at2759"/>
<dbReference type="EMBL" id="BGZK01000182">
    <property type="protein sequence ID" value="GBP26630.1"/>
    <property type="molecule type" value="Genomic_DNA"/>
</dbReference>
<feature type="domain" description="Clip" evidence="4">
    <location>
        <begin position="13"/>
        <end position="58"/>
    </location>
</feature>